<sequence>MNPVTGLSSSPTDLTFEQTASPGGFFVYRARDYDSLKRISRRSFVDYYQLIFRT</sequence>
<reference evidence="1" key="1">
    <citation type="journal article" date="2010" name="J. Bacteriol.">
        <title>A commensal gone bad: complete genome sequence of the prototypical enterotoxigenic Escherichia coli strain H10407.</title>
        <authorList>
            <person name="Crossman L.C."/>
            <person name="Chaudhuri R.R."/>
            <person name="Beatson S.A."/>
            <person name="Wells T.J."/>
            <person name="Desvaux M."/>
            <person name="Cunningham A.F."/>
            <person name="Petty N.K."/>
            <person name="Mahon V."/>
            <person name="Brinkley C."/>
            <person name="Hobman J.L."/>
            <person name="Savarino S.J."/>
            <person name="Turner S.M."/>
            <person name="Pallen M.J."/>
            <person name="Penn C.W."/>
            <person name="Parkhill J."/>
            <person name="Turner A.K."/>
            <person name="Johnson T.J."/>
            <person name="Thomson N.R."/>
            <person name="Smith S.G."/>
            <person name="Henderson I.R."/>
        </authorList>
    </citation>
    <scope>NUCLEOTIDE SEQUENCE</scope>
    <source>
        <strain evidence="1">ETEC 1392/75</strain>
    </source>
</reference>
<keyword evidence="1" id="KW-0614">Plasmid</keyword>
<organism evidence="1">
    <name type="scientific">Escherichia coli ETEC 1392/75</name>
    <dbReference type="NCBI Taxonomy" id="762608"/>
    <lineage>
        <taxon>Bacteria</taxon>
        <taxon>Pseudomonadati</taxon>
        <taxon>Pseudomonadota</taxon>
        <taxon>Gammaproteobacteria</taxon>
        <taxon>Enterobacterales</taxon>
        <taxon>Enterobacteriaceae</taxon>
        <taxon>Escherichia</taxon>
    </lineage>
</organism>
<geneLocation type="plasmid" evidence="1">
    <name>p62</name>
</geneLocation>
<evidence type="ECO:0000313" key="1">
    <source>
        <dbReference type="EMBL" id="CBL93529.1"/>
    </source>
</evidence>
<gene>
    <name evidence="1" type="ORF">ETEC1392/75_p62_00007</name>
</gene>
<dbReference type="AlphaFoldDB" id="A0A9P1NK47"/>
<name>A0A9P1NK47_ECOLX</name>
<proteinExistence type="predicted"/>
<protein>
    <submittedName>
        <fullName evidence="1">Uncharacterized protein</fullName>
    </submittedName>
</protein>
<dbReference type="EMBL" id="FN822747">
    <property type="protein sequence ID" value="CBL93529.1"/>
    <property type="molecule type" value="Genomic_DNA"/>
</dbReference>
<reference evidence="1" key="2">
    <citation type="submission" date="2010-04" db="EMBL/GenBank/DDBJ databases">
        <authorList>
            <person name="Aslett M.A."/>
        </authorList>
    </citation>
    <scope>NUCLEOTIDE SEQUENCE</scope>
    <source>
        <strain evidence="1">ETEC 1392/75</strain>
        <plasmid evidence="1">p62</plasmid>
    </source>
</reference>
<accession>A0A9P1NK47</accession>